<dbReference type="InterPro" id="IPR018247">
    <property type="entry name" value="EF_Hand_1_Ca_BS"/>
</dbReference>
<dbReference type="AlphaFoldDB" id="A0A2G9ZLJ6"/>
<dbReference type="EMBL" id="PCSD01000025">
    <property type="protein sequence ID" value="PIP34022.1"/>
    <property type="molecule type" value="Genomic_DNA"/>
</dbReference>
<dbReference type="GO" id="GO:0000272">
    <property type="term" value="P:polysaccharide catabolic process"/>
    <property type="evidence" value="ECO:0007669"/>
    <property type="project" value="InterPro"/>
</dbReference>
<sequence>MQFGKKYPLADLLLLSAVVFIVFSIFPGPVRSLEVEYLPTSVNVQLACGDGLAENPEICDPGLPPDVPPDLAGGVCQDFADIFGDPFLSGTLLCASDCANYATSSCYSCGNFYRENEEQCDANDFGGQTCESFGLISGNLLCTNQCFISLAQCESQAQPGAGSPSSGGGGGSPGTPTGFSPGEDSPRQTKVIISGKSYPHAEVHILLDGKVIGLSEADAKANFYFETSDVPAGVASLSFWSADKDEIKSTLLTITLRIVSGAVTTITGVYLSPSINTDRKSVDKGVPITIYGQTVPETSVFVHVNSEQEFVEKTASQESGDWQLVFDTSALEEDYHTAKALFQMEVSGNVIKSGFSRSVSFYVGREISEGTCPGADLNGDKRVNITDFSILLYWWGTKNTCADQDHNGKVDLVDFSIMMYHWTG</sequence>
<comment type="caution">
    <text evidence="2">The sequence shown here is derived from an EMBL/GenBank/DDBJ whole genome shotgun (WGS) entry which is preliminary data.</text>
</comment>
<accession>A0A2G9ZLJ6</accession>
<feature type="region of interest" description="Disordered" evidence="1">
    <location>
        <begin position="159"/>
        <end position="186"/>
    </location>
</feature>
<organism evidence="2 3">
    <name type="scientific">Candidatus Falkowbacteria bacterium CG23_combo_of_CG06-09_8_20_14_all_49_15</name>
    <dbReference type="NCBI Taxonomy" id="1974572"/>
    <lineage>
        <taxon>Bacteria</taxon>
        <taxon>Candidatus Falkowiibacteriota</taxon>
    </lineage>
</organism>
<evidence type="ECO:0000313" key="2">
    <source>
        <dbReference type="EMBL" id="PIP34022.1"/>
    </source>
</evidence>
<protein>
    <recommendedName>
        <fullName evidence="4">Dockerin domain-containing protein</fullName>
    </recommendedName>
</protein>
<evidence type="ECO:0000313" key="3">
    <source>
        <dbReference type="Proteomes" id="UP000230729"/>
    </source>
</evidence>
<proteinExistence type="predicted"/>
<dbReference type="PROSITE" id="PS00018">
    <property type="entry name" value="EF_HAND_1"/>
    <property type="match status" value="2"/>
</dbReference>
<reference evidence="2 3" key="1">
    <citation type="submission" date="2017-09" db="EMBL/GenBank/DDBJ databases">
        <title>Depth-based differentiation of microbial function through sediment-hosted aquifers and enrichment of novel symbionts in the deep terrestrial subsurface.</title>
        <authorList>
            <person name="Probst A.J."/>
            <person name="Ladd B."/>
            <person name="Jarett J.K."/>
            <person name="Geller-Mcgrath D.E."/>
            <person name="Sieber C.M."/>
            <person name="Emerson J.B."/>
            <person name="Anantharaman K."/>
            <person name="Thomas B.C."/>
            <person name="Malmstrom R."/>
            <person name="Stieglmeier M."/>
            <person name="Klingl A."/>
            <person name="Woyke T."/>
            <person name="Ryan C.M."/>
            <person name="Banfield J.F."/>
        </authorList>
    </citation>
    <scope>NUCLEOTIDE SEQUENCE [LARGE SCALE GENOMIC DNA]</scope>
    <source>
        <strain evidence="2">CG23_combo_of_CG06-09_8_20_14_all_49_15</strain>
    </source>
</reference>
<evidence type="ECO:0000256" key="1">
    <source>
        <dbReference type="SAM" id="MobiDB-lite"/>
    </source>
</evidence>
<dbReference type="InterPro" id="IPR036439">
    <property type="entry name" value="Dockerin_dom_sf"/>
</dbReference>
<dbReference type="SUPFAM" id="SSF63446">
    <property type="entry name" value="Type I dockerin domain"/>
    <property type="match status" value="1"/>
</dbReference>
<evidence type="ECO:0008006" key="4">
    <source>
        <dbReference type="Google" id="ProtNLM"/>
    </source>
</evidence>
<dbReference type="Gene3D" id="1.10.1330.10">
    <property type="entry name" value="Dockerin domain"/>
    <property type="match status" value="1"/>
</dbReference>
<dbReference type="Proteomes" id="UP000230729">
    <property type="component" value="Unassembled WGS sequence"/>
</dbReference>
<name>A0A2G9ZLJ6_9BACT</name>
<gene>
    <name evidence="2" type="ORF">COX22_01185</name>
</gene>